<keyword evidence="5 6" id="KW-0472">Membrane</keyword>
<feature type="transmembrane region" description="Helical" evidence="6">
    <location>
        <begin position="153"/>
        <end position="178"/>
    </location>
</feature>
<feature type="transmembrane region" description="Helical" evidence="6">
    <location>
        <begin position="7"/>
        <end position="26"/>
    </location>
</feature>
<dbReference type="AlphaFoldDB" id="A0A1H0FU33"/>
<dbReference type="InterPro" id="IPR003740">
    <property type="entry name" value="YitT"/>
</dbReference>
<feature type="transmembrane region" description="Helical" evidence="6">
    <location>
        <begin position="38"/>
        <end position="60"/>
    </location>
</feature>
<feature type="transmembrane region" description="Helical" evidence="6">
    <location>
        <begin position="72"/>
        <end position="93"/>
    </location>
</feature>
<accession>A0A1H0FU33</accession>
<dbReference type="Pfam" id="PF02588">
    <property type="entry name" value="YitT_membrane"/>
    <property type="match status" value="1"/>
</dbReference>
<dbReference type="PANTHER" id="PTHR33545">
    <property type="entry name" value="UPF0750 MEMBRANE PROTEIN YITT-RELATED"/>
    <property type="match status" value="1"/>
</dbReference>
<dbReference type="InterPro" id="IPR051461">
    <property type="entry name" value="UPF0750_membrane"/>
</dbReference>
<dbReference type="STRING" id="745820.SAMN04488053_10589"/>
<organism evidence="7 8">
    <name type="scientific">Alkalicoccus daliensis</name>
    <dbReference type="NCBI Taxonomy" id="745820"/>
    <lineage>
        <taxon>Bacteria</taxon>
        <taxon>Bacillati</taxon>
        <taxon>Bacillota</taxon>
        <taxon>Bacilli</taxon>
        <taxon>Bacillales</taxon>
        <taxon>Bacillaceae</taxon>
        <taxon>Alkalicoccus</taxon>
    </lineage>
</organism>
<keyword evidence="4 6" id="KW-1133">Transmembrane helix</keyword>
<evidence type="ECO:0000313" key="8">
    <source>
        <dbReference type="Proteomes" id="UP000198778"/>
    </source>
</evidence>
<name>A0A1H0FU33_9BACI</name>
<gene>
    <name evidence="7" type="ORF">SAMN04488053_10589</name>
</gene>
<protein>
    <submittedName>
        <fullName evidence="7">Uncharacterized 5xTM membrane BCR, YitT family COG1284</fullName>
    </submittedName>
</protein>
<dbReference type="GO" id="GO:0005886">
    <property type="term" value="C:plasma membrane"/>
    <property type="evidence" value="ECO:0007669"/>
    <property type="project" value="UniProtKB-SubCell"/>
</dbReference>
<proteinExistence type="predicted"/>
<evidence type="ECO:0000313" key="7">
    <source>
        <dbReference type="EMBL" id="SDN98150.1"/>
    </source>
</evidence>
<evidence type="ECO:0000256" key="1">
    <source>
        <dbReference type="ARBA" id="ARBA00004651"/>
    </source>
</evidence>
<evidence type="ECO:0000256" key="5">
    <source>
        <dbReference type="ARBA" id="ARBA00023136"/>
    </source>
</evidence>
<evidence type="ECO:0000256" key="6">
    <source>
        <dbReference type="SAM" id="Phobius"/>
    </source>
</evidence>
<dbReference type="Proteomes" id="UP000198778">
    <property type="component" value="Unassembled WGS sequence"/>
</dbReference>
<dbReference type="OrthoDB" id="1523490at2"/>
<dbReference type="EMBL" id="FNIL01000005">
    <property type="protein sequence ID" value="SDN98150.1"/>
    <property type="molecule type" value="Genomic_DNA"/>
</dbReference>
<keyword evidence="3 6" id="KW-0812">Transmembrane</keyword>
<dbReference type="PANTHER" id="PTHR33545:SF5">
    <property type="entry name" value="UPF0750 MEMBRANE PROTEIN YITT"/>
    <property type="match status" value="1"/>
</dbReference>
<feature type="transmembrane region" description="Helical" evidence="6">
    <location>
        <begin position="99"/>
        <end position="132"/>
    </location>
</feature>
<sequence>MTNTLKIMLGCFIVAAGVIILQHASLLTGGTAGLSLGLVYFFQMPFSFFFFLINIPFYIFSFITMGWRFTAYTIFAITFLSLLTSVEILLPAFTIHPLAGALVGGAIIGLGVSYLFINGASLGGAHILALFLQKKFNLNPGKVNFSFDFMVISLSLFTVGLLNGLYSIVSVLVLSWIISYFKGKYAPTAAKKPVKEKKYYMPAGDPSREPVHN</sequence>
<evidence type="ECO:0000256" key="3">
    <source>
        <dbReference type="ARBA" id="ARBA00022692"/>
    </source>
</evidence>
<keyword evidence="8" id="KW-1185">Reference proteome</keyword>
<dbReference type="RefSeq" id="WP_090842813.1">
    <property type="nucleotide sequence ID" value="NZ_FNIL01000005.1"/>
</dbReference>
<evidence type="ECO:0000256" key="4">
    <source>
        <dbReference type="ARBA" id="ARBA00022989"/>
    </source>
</evidence>
<comment type="subcellular location">
    <subcellularLocation>
        <location evidence="1">Cell membrane</location>
        <topology evidence="1">Multi-pass membrane protein</topology>
    </subcellularLocation>
</comment>
<reference evidence="8" key="1">
    <citation type="submission" date="2016-10" db="EMBL/GenBank/DDBJ databases">
        <authorList>
            <person name="Varghese N."/>
            <person name="Submissions S."/>
        </authorList>
    </citation>
    <scope>NUCLEOTIDE SEQUENCE [LARGE SCALE GENOMIC DNA]</scope>
    <source>
        <strain evidence="8">CGMCC 1.10369</strain>
    </source>
</reference>
<evidence type="ECO:0000256" key="2">
    <source>
        <dbReference type="ARBA" id="ARBA00022475"/>
    </source>
</evidence>
<keyword evidence="2" id="KW-1003">Cell membrane</keyword>